<proteinExistence type="predicted"/>
<dbReference type="AlphaFoldDB" id="T1CKC5"/>
<evidence type="ECO:0000259" key="2">
    <source>
        <dbReference type="Pfam" id="PF26003"/>
    </source>
</evidence>
<feature type="domain" description="Phage L5-like integrase N-terminal" evidence="2">
    <location>
        <begin position="13"/>
        <end position="60"/>
    </location>
</feature>
<evidence type="ECO:0000313" key="3">
    <source>
        <dbReference type="EMBL" id="EQD68530.1"/>
    </source>
</evidence>
<organism evidence="3">
    <name type="scientific">mine drainage metagenome</name>
    <dbReference type="NCBI Taxonomy" id="410659"/>
    <lineage>
        <taxon>unclassified sequences</taxon>
        <taxon>metagenomes</taxon>
        <taxon>ecological metagenomes</taxon>
    </lineage>
</organism>
<protein>
    <recommendedName>
        <fullName evidence="2">Phage L5-like integrase N-terminal domain-containing protein</fullName>
    </recommendedName>
</protein>
<feature type="region of interest" description="Disordered" evidence="1">
    <location>
        <begin position="1"/>
        <end position="20"/>
    </location>
</feature>
<sequence>MAKASGPQRPRRRFGRVRKLPSGRYQAGYLAPDGSVIYAERTFPTKAMADRFLVLTEAELMSGTWTAPERRRETVSEWAERWWRRDRLRRS</sequence>
<dbReference type="InterPro" id="IPR058717">
    <property type="entry name" value="Phage_L5_Integrase_N"/>
</dbReference>
<gene>
    <name evidence="3" type="ORF">B2A_00397</name>
</gene>
<name>T1CKC5_9ZZZZ</name>
<feature type="non-terminal residue" evidence="3">
    <location>
        <position position="91"/>
    </location>
</feature>
<accession>T1CKC5</accession>
<comment type="caution">
    <text evidence="3">The sequence shown here is derived from an EMBL/GenBank/DDBJ whole genome shotgun (WGS) entry which is preliminary data.</text>
</comment>
<feature type="compositionally biased region" description="Basic residues" evidence="1">
    <location>
        <begin position="9"/>
        <end position="20"/>
    </location>
</feature>
<evidence type="ECO:0000256" key="1">
    <source>
        <dbReference type="SAM" id="MobiDB-lite"/>
    </source>
</evidence>
<reference evidence="3" key="1">
    <citation type="submission" date="2013-08" db="EMBL/GenBank/DDBJ databases">
        <authorList>
            <person name="Mendez C."/>
            <person name="Richter M."/>
            <person name="Ferrer M."/>
            <person name="Sanchez J."/>
        </authorList>
    </citation>
    <scope>NUCLEOTIDE SEQUENCE</scope>
</reference>
<reference evidence="3" key="2">
    <citation type="journal article" date="2014" name="ISME J.">
        <title>Microbial stratification in low pH oxic and suboxic macroscopic growths along an acid mine drainage.</title>
        <authorList>
            <person name="Mendez-Garcia C."/>
            <person name="Mesa V."/>
            <person name="Sprenger R.R."/>
            <person name="Richter M."/>
            <person name="Diez M.S."/>
            <person name="Solano J."/>
            <person name="Bargiela R."/>
            <person name="Golyshina O.V."/>
            <person name="Manteca A."/>
            <person name="Ramos J.L."/>
            <person name="Gallego J.R."/>
            <person name="Llorente I."/>
            <person name="Martins Dos Santos V.A."/>
            <person name="Jensen O.N."/>
            <person name="Pelaez A.I."/>
            <person name="Sanchez J."/>
            <person name="Ferrer M."/>
        </authorList>
    </citation>
    <scope>NUCLEOTIDE SEQUENCE</scope>
</reference>
<dbReference type="EMBL" id="AUZZ01000311">
    <property type="protein sequence ID" value="EQD68530.1"/>
    <property type="molecule type" value="Genomic_DNA"/>
</dbReference>
<dbReference type="Pfam" id="PF26003">
    <property type="entry name" value="Integrase_N_phage"/>
    <property type="match status" value="1"/>
</dbReference>